<reference evidence="6 7" key="1">
    <citation type="submission" date="2017-07" db="EMBL/GenBank/DDBJ databases">
        <title>Mechanisms for carbon and nitrogen cycling indicate functional differentiation within the Candidate Phyla Radiation.</title>
        <authorList>
            <person name="Danczak R.E."/>
            <person name="Johnston M.D."/>
            <person name="Kenah C."/>
            <person name="Slattery M."/>
            <person name="Wrighton K.C."/>
            <person name="Wilkins M.J."/>
        </authorList>
    </citation>
    <scope>NUCLEOTIDE SEQUENCE [LARGE SCALE GENOMIC DNA]</scope>
    <source>
        <strain evidence="6">Licking1014_7</strain>
    </source>
</reference>
<dbReference type="Pfam" id="PF13385">
    <property type="entry name" value="Laminin_G_3"/>
    <property type="match status" value="2"/>
</dbReference>
<evidence type="ECO:0000259" key="5">
    <source>
        <dbReference type="SMART" id="SM00560"/>
    </source>
</evidence>
<gene>
    <name evidence="6" type="ORF">CEN89_649</name>
</gene>
<evidence type="ECO:0000313" key="7">
    <source>
        <dbReference type="Proteomes" id="UP000315689"/>
    </source>
</evidence>
<protein>
    <submittedName>
        <fullName evidence="6">Glycoside hydrolase family 2 sugar binding protein</fullName>
    </submittedName>
</protein>
<accession>A0A554LI18</accession>
<evidence type="ECO:0000256" key="1">
    <source>
        <dbReference type="ARBA" id="ARBA00022729"/>
    </source>
</evidence>
<feature type="domain" description="LamG-like jellyroll fold" evidence="5">
    <location>
        <begin position="306"/>
        <end position="435"/>
    </location>
</feature>
<dbReference type="SUPFAM" id="SSF49899">
    <property type="entry name" value="Concanavalin A-like lectins/glucanases"/>
    <property type="match status" value="2"/>
</dbReference>
<evidence type="ECO:0000256" key="4">
    <source>
        <dbReference type="SAM" id="SignalP"/>
    </source>
</evidence>
<dbReference type="PANTHER" id="PTHR47635">
    <property type="entry name" value="CUB DOMAIN-CONTAINING PROTEIN"/>
    <property type="match status" value="1"/>
</dbReference>
<keyword evidence="6" id="KW-0378">Hydrolase</keyword>
<feature type="signal peptide" evidence="4">
    <location>
        <begin position="1"/>
        <end position="22"/>
    </location>
</feature>
<name>A0A554LI18_9BACT</name>
<feature type="domain" description="LamG-like jellyroll fold" evidence="5">
    <location>
        <begin position="85"/>
        <end position="216"/>
    </location>
</feature>
<dbReference type="AlphaFoldDB" id="A0A554LI18"/>
<dbReference type="SMART" id="SM00560">
    <property type="entry name" value="LamGL"/>
    <property type="match status" value="2"/>
</dbReference>
<keyword evidence="1 4" id="KW-0732">Signal</keyword>
<evidence type="ECO:0000256" key="3">
    <source>
        <dbReference type="SAM" id="MobiDB-lite"/>
    </source>
</evidence>
<dbReference type="Proteomes" id="UP000315689">
    <property type="component" value="Unassembled WGS sequence"/>
</dbReference>
<feature type="chain" id="PRO_5022167634" evidence="4">
    <location>
        <begin position="23"/>
        <end position="444"/>
    </location>
</feature>
<evidence type="ECO:0000256" key="2">
    <source>
        <dbReference type="ARBA" id="ARBA00023157"/>
    </source>
</evidence>
<keyword evidence="2" id="KW-1015">Disulfide bond</keyword>
<feature type="region of interest" description="Disordered" evidence="3">
    <location>
        <begin position="255"/>
        <end position="281"/>
    </location>
</feature>
<dbReference type="InterPro" id="IPR006558">
    <property type="entry name" value="LamG-like"/>
</dbReference>
<sequence>MKHKLIIICIILAVFTITPANAVVKTPNLAGGWRFEGNANDFSGNGNNGTVTGAVLATGKFGQCYSFNSASYILCGSGSTLAITTELTLSAWIYINATGNHFTILNRGNYSSGDGYLFYKFNTEKLAFYSSGAFSWAQSTGTVGSLGWHHVAVTFSSADSKTLRFYIDGVASGTATSASDLSSYAGNFEIGADEAYYLFNGSIDEVRVYNRALNAAEIGRLYGQYKPKYQVSNLNKGLVGKWALDSTHRKSSTVFTDSTPYSNNGTSANTPSFTTDRHGQSNKAMSFNGTTDYVSGSDNSSFNFTSSFTIGAWIKASNVTGYKDIFNKNSGSNGIEFYISGSTLKAWVMGTTFTGGGTIQTDTWTHVTLSYTVNLGTGAKFYVNGIQVGSSEGTPATYSNPAVNFRIGVYQDAAQQFFNGSISDVRIYNRALTATEIMQLYNSY</sequence>
<dbReference type="EMBL" id="VMGK01000023">
    <property type="protein sequence ID" value="TSC92512.1"/>
    <property type="molecule type" value="Genomic_DNA"/>
</dbReference>
<proteinExistence type="predicted"/>
<dbReference type="Gene3D" id="2.60.120.200">
    <property type="match status" value="2"/>
</dbReference>
<dbReference type="GO" id="GO:0016787">
    <property type="term" value="F:hydrolase activity"/>
    <property type="evidence" value="ECO:0007669"/>
    <property type="project" value="UniProtKB-KW"/>
</dbReference>
<organism evidence="6 7">
    <name type="scientific">Candidatus Berkelbacteria bacterium Licking1014_7</name>
    <dbReference type="NCBI Taxonomy" id="2017147"/>
    <lineage>
        <taxon>Bacteria</taxon>
        <taxon>Candidatus Berkelbacteria</taxon>
    </lineage>
</organism>
<evidence type="ECO:0000313" key="6">
    <source>
        <dbReference type="EMBL" id="TSC92512.1"/>
    </source>
</evidence>
<feature type="compositionally biased region" description="Polar residues" evidence="3">
    <location>
        <begin position="255"/>
        <end position="274"/>
    </location>
</feature>
<dbReference type="PANTHER" id="PTHR47635:SF2">
    <property type="entry name" value="LAMG-LIKE JELLYROLL FOLD DOMAIN-CONTAINING PROTEIN"/>
    <property type="match status" value="1"/>
</dbReference>
<comment type="caution">
    <text evidence="6">The sequence shown here is derived from an EMBL/GenBank/DDBJ whole genome shotgun (WGS) entry which is preliminary data.</text>
</comment>
<dbReference type="InterPro" id="IPR013320">
    <property type="entry name" value="ConA-like_dom_sf"/>
</dbReference>